<dbReference type="Proteomes" id="UP000324222">
    <property type="component" value="Unassembled WGS sequence"/>
</dbReference>
<protein>
    <submittedName>
        <fullName evidence="1">Uncharacterized protein</fullName>
    </submittedName>
</protein>
<evidence type="ECO:0000313" key="2">
    <source>
        <dbReference type="Proteomes" id="UP000324222"/>
    </source>
</evidence>
<dbReference type="EMBL" id="VSRR010106861">
    <property type="protein sequence ID" value="MPC96660.1"/>
    <property type="molecule type" value="Genomic_DNA"/>
</dbReference>
<organism evidence="1 2">
    <name type="scientific">Portunus trituberculatus</name>
    <name type="common">Swimming crab</name>
    <name type="synonym">Neptunus trituberculatus</name>
    <dbReference type="NCBI Taxonomy" id="210409"/>
    <lineage>
        <taxon>Eukaryota</taxon>
        <taxon>Metazoa</taxon>
        <taxon>Ecdysozoa</taxon>
        <taxon>Arthropoda</taxon>
        <taxon>Crustacea</taxon>
        <taxon>Multicrustacea</taxon>
        <taxon>Malacostraca</taxon>
        <taxon>Eumalacostraca</taxon>
        <taxon>Eucarida</taxon>
        <taxon>Decapoda</taxon>
        <taxon>Pleocyemata</taxon>
        <taxon>Brachyura</taxon>
        <taxon>Eubrachyura</taxon>
        <taxon>Portunoidea</taxon>
        <taxon>Portunidae</taxon>
        <taxon>Portuninae</taxon>
        <taxon>Portunus</taxon>
    </lineage>
</organism>
<evidence type="ECO:0000313" key="1">
    <source>
        <dbReference type="EMBL" id="MPC96660.1"/>
    </source>
</evidence>
<accession>A0A5B7JIU9</accession>
<comment type="caution">
    <text evidence="1">The sequence shown here is derived from an EMBL/GenBank/DDBJ whole genome shotgun (WGS) entry which is preliminary data.</text>
</comment>
<proteinExistence type="predicted"/>
<sequence>MAREHLRGTSDAGHPLSGTTRRRFLLGLFMGNYWSGLGWWRRDWGVAAVAMAGRLTAGR</sequence>
<dbReference type="AlphaFoldDB" id="A0A5B7JIU9"/>
<keyword evidence="2" id="KW-1185">Reference proteome</keyword>
<gene>
    <name evidence="1" type="ORF">E2C01_091931</name>
</gene>
<reference evidence="1 2" key="1">
    <citation type="submission" date="2019-05" db="EMBL/GenBank/DDBJ databases">
        <title>Another draft genome of Portunus trituberculatus and its Hox gene families provides insights of decapod evolution.</title>
        <authorList>
            <person name="Jeong J.-H."/>
            <person name="Song I."/>
            <person name="Kim S."/>
            <person name="Choi T."/>
            <person name="Kim D."/>
            <person name="Ryu S."/>
            <person name="Kim W."/>
        </authorList>
    </citation>
    <scope>NUCLEOTIDE SEQUENCE [LARGE SCALE GENOMIC DNA]</scope>
    <source>
        <tissue evidence="1">Muscle</tissue>
    </source>
</reference>
<name>A0A5B7JIU9_PORTR</name>